<proteinExistence type="predicted"/>
<feature type="compositionally biased region" description="Pro residues" evidence="1">
    <location>
        <begin position="137"/>
        <end position="149"/>
    </location>
</feature>
<feature type="compositionally biased region" description="Polar residues" evidence="1">
    <location>
        <begin position="151"/>
        <end position="163"/>
    </location>
</feature>
<dbReference type="EMBL" id="AVOT02016254">
    <property type="protein sequence ID" value="MBW0501307.1"/>
    <property type="molecule type" value="Genomic_DNA"/>
</dbReference>
<sequence length="215" mass="24255">MTGSRQRDVRRWTNSPGSISTCERPFYASSEVPIPRINNQGILNRIRRIHNLPTNPDGEGSYKLDCEDFEAVDRKIGQPQNSSLSHPPSGTFQSQIIPSTPRNFQPRLAAVPSSINQSSPHPSTARPPTLASEMRPSPAPKYRPSPIPPFSNLQPLASTSNQSRAERLPLTQPSTQLLKSREYWHVRATREDKNVFNETQDAAARRFSRFDRNTR</sequence>
<organism evidence="2 3">
    <name type="scientific">Austropuccinia psidii MF-1</name>
    <dbReference type="NCBI Taxonomy" id="1389203"/>
    <lineage>
        <taxon>Eukaryota</taxon>
        <taxon>Fungi</taxon>
        <taxon>Dikarya</taxon>
        <taxon>Basidiomycota</taxon>
        <taxon>Pucciniomycotina</taxon>
        <taxon>Pucciniomycetes</taxon>
        <taxon>Pucciniales</taxon>
        <taxon>Sphaerophragmiaceae</taxon>
        <taxon>Austropuccinia</taxon>
    </lineage>
</organism>
<reference evidence="2" key="1">
    <citation type="submission" date="2021-03" db="EMBL/GenBank/DDBJ databases">
        <title>Draft genome sequence of rust myrtle Austropuccinia psidii MF-1, a brazilian biotype.</title>
        <authorList>
            <person name="Quecine M.C."/>
            <person name="Pachon D.M.R."/>
            <person name="Bonatelli M.L."/>
            <person name="Correr F.H."/>
            <person name="Franceschini L.M."/>
            <person name="Leite T.F."/>
            <person name="Margarido G.R.A."/>
            <person name="Almeida C.A."/>
            <person name="Ferrarezi J.A."/>
            <person name="Labate C.A."/>
        </authorList>
    </citation>
    <scope>NUCLEOTIDE SEQUENCE</scope>
    <source>
        <strain evidence="2">MF-1</strain>
    </source>
</reference>
<comment type="caution">
    <text evidence="2">The sequence shown here is derived from an EMBL/GenBank/DDBJ whole genome shotgun (WGS) entry which is preliminary data.</text>
</comment>
<name>A0A9Q3DFY3_9BASI</name>
<evidence type="ECO:0000256" key="1">
    <source>
        <dbReference type="SAM" id="MobiDB-lite"/>
    </source>
</evidence>
<evidence type="ECO:0000313" key="3">
    <source>
        <dbReference type="Proteomes" id="UP000765509"/>
    </source>
</evidence>
<accession>A0A9Q3DFY3</accession>
<protein>
    <submittedName>
        <fullName evidence="2">Uncharacterized protein</fullName>
    </submittedName>
</protein>
<dbReference type="Proteomes" id="UP000765509">
    <property type="component" value="Unassembled WGS sequence"/>
</dbReference>
<dbReference type="AlphaFoldDB" id="A0A9Q3DFY3"/>
<feature type="compositionally biased region" description="Polar residues" evidence="1">
    <location>
        <begin position="113"/>
        <end position="122"/>
    </location>
</feature>
<evidence type="ECO:0000313" key="2">
    <source>
        <dbReference type="EMBL" id="MBW0501307.1"/>
    </source>
</evidence>
<feature type="region of interest" description="Disordered" evidence="1">
    <location>
        <begin position="112"/>
        <end position="175"/>
    </location>
</feature>
<feature type="region of interest" description="Disordered" evidence="1">
    <location>
        <begin position="78"/>
        <end position="99"/>
    </location>
</feature>
<gene>
    <name evidence="2" type="ORF">O181_041022</name>
</gene>
<keyword evidence="3" id="KW-1185">Reference proteome</keyword>